<proteinExistence type="inferred from homology"/>
<dbReference type="InterPro" id="IPR046886">
    <property type="entry name" value="RsmE_MTase_dom"/>
</dbReference>
<dbReference type="KEGG" id="cmv:CMUST_11605"/>
<dbReference type="STRING" id="571915.CMUST_11605"/>
<reference evidence="16" key="2">
    <citation type="submission" date="2015-05" db="EMBL/GenBank/DDBJ databases">
        <title>Complete genome sequence of Corynebacterium mustelae DSM 45274, isolated from various tissues of a male ferret with lethal sepsis.</title>
        <authorList>
            <person name="Ruckert C."/>
            <person name="Albersmeier A."/>
            <person name="Winkler A."/>
            <person name="Tauch A."/>
        </authorList>
    </citation>
    <scope>NUCLEOTIDE SEQUENCE [LARGE SCALE GENOMIC DNA]</scope>
    <source>
        <strain evidence="16">DSM 45274</strain>
    </source>
</reference>
<comment type="function">
    <text evidence="10 12">Specifically methylates the N3 position of the uracil ring of uridine 1498 (m3U1498) in 16S rRNA. Acts on the fully assembled 30S ribosomal subunit.</text>
</comment>
<dbReference type="NCBIfam" id="NF008693">
    <property type="entry name" value="PRK11713.2-3"/>
    <property type="match status" value="1"/>
</dbReference>
<dbReference type="PANTHER" id="PTHR30027">
    <property type="entry name" value="RIBOSOMAL RNA SMALL SUBUNIT METHYLTRANSFERASE E"/>
    <property type="match status" value="1"/>
</dbReference>
<protein>
    <recommendedName>
        <fullName evidence="4 12">Ribosomal RNA small subunit methyltransferase E</fullName>
        <ecNumber evidence="3 12">2.1.1.193</ecNumber>
    </recommendedName>
</protein>
<keyword evidence="16" id="KW-1185">Reference proteome</keyword>
<feature type="domain" description="Ribosomal RNA small subunit methyltransferase E PUA-like" evidence="14">
    <location>
        <begin position="30"/>
        <end position="75"/>
    </location>
</feature>
<dbReference type="InterPro" id="IPR029028">
    <property type="entry name" value="Alpha/beta_knot_MTases"/>
</dbReference>
<evidence type="ECO:0000256" key="5">
    <source>
        <dbReference type="ARBA" id="ARBA00022490"/>
    </source>
</evidence>
<evidence type="ECO:0000313" key="16">
    <source>
        <dbReference type="Proteomes" id="UP000035199"/>
    </source>
</evidence>
<evidence type="ECO:0000256" key="3">
    <source>
        <dbReference type="ARBA" id="ARBA00012328"/>
    </source>
</evidence>
<dbReference type="EMBL" id="CP011542">
    <property type="protein sequence ID" value="AKK06632.1"/>
    <property type="molecule type" value="Genomic_DNA"/>
</dbReference>
<dbReference type="PANTHER" id="PTHR30027:SF3">
    <property type="entry name" value="16S RRNA (URACIL(1498)-N(3))-METHYLTRANSFERASE"/>
    <property type="match status" value="1"/>
</dbReference>
<keyword evidence="7 12" id="KW-0489">Methyltransferase</keyword>
<evidence type="ECO:0000256" key="12">
    <source>
        <dbReference type="PIRNR" id="PIRNR015601"/>
    </source>
</evidence>
<dbReference type="InterPro" id="IPR015947">
    <property type="entry name" value="PUA-like_sf"/>
</dbReference>
<evidence type="ECO:0000256" key="9">
    <source>
        <dbReference type="ARBA" id="ARBA00022691"/>
    </source>
</evidence>
<keyword evidence="6 12" id="KW-0698">rRNA processing</keyword>
<dbReference type="GO" id="GO:0070042">
    <property type="term" value="F:rRNA (uridine-N3-)-methyltransferase activity"/>
    <property type="evidence" value="ECO:0007669"/>
    <property type="project" value="TreeGrafter"/>
</dbReference>
<sequence length="259" mass="27585">MSLPVFIYNLDTAFDTPSLDIAQVGASISLNGAEGRHAVSVKRIAVGEHIELVDGHGTRAELEVVALNGKDTLHGHIVAVRHEPRPQLKVTVVQALPKSDRSELAIDLLTQAGVDHVIPWQADRCVAKWTGAKRDKGIAKWQAMAASATKQSRRAWLPTIDQLHDTAQIAARLGEYDHAIVLHETATSALTSIDLSLATSVVIIIGPEGGITEAETENFRQAGANLVKLGPEVLRTATAGMVALAAIGATTNRWAAEPC</sequence>
<dbReference type="PATRIC" id="fig|571915.4.peg.2479"/>
<dbReference type="InterPro" id="IPR006700">
    <property type="entry name" value="RsmE"/>
</dbReference>
<name>A0A0G3H6A6_9CORY</name>
<evidence type="ECO:0000259" key="13">
    <source>
        <dbReference type="Pfam" id="PF04452"/>
    </source>
</evidence>
<evidence type="ECO:0000256" key="7">
    <source>
        <dbReference type="ARBA" id="ARBA00022603"/>
    </source>
</evidence>
<keyword evidence="8 12" id="KW-0808">Transferase</keyword>
<gene>
    <name evidence="15" type="primary">sdrD</name>
    <name evidence="15" type="ORF">CMUST_11605</name>
</gene>
<dbReference type="SUPFAM" id="SSF88697">
    <property type="entry name" value="PUA domain-like"/>
    <property type="match status" value="1"/>
</dbReference>
<dbReference type="FunFam" id="3.40.1280.10:FF:000023">
    <property type="entry name" value="Ribosomal RNA small subunit methyltransferase E"/>
    <property type="match status" value="1"/>
</dbReference>
<dbReference type="EC" id="2.1.1.193" evidence="3 12"/>
<organism evidence="15 16">
    <name type="scientific">Corynebacterium mustelae</name>
    <dbReference type="NCBI Taxonomy" id="571915"/>
    <lineage>
        <taxon>Bacteria</taxon>
        <taxon>Bacillati</taxon>
        <taxon>Actinomycetota</taxon>
        <taxon>Actinomycetes</taxon>
        <taxon>Mycobacteriales</taxon>
        <taxon>Corynebacteriaceae</taxon>
        <taxon>Corynebacterium</taxon>
    </lineage>
</organism>
<evidence type="ECO:0000256" key="11">
    <source>
        <dbReference type="ARBA" id="ARBA00047944"/>
    </source>
</evidence>
<dbReference type="OrthoDB" id="9808126at2"/>
<evidence type="ECO:0000256" key="2">
    <source>
        <dbReference type="ARBA" id="ARBA00005528"/>
    </source>
</evidence>
<dbReference type="CDD" id="cd18084">
    <property type="entry name" value="RsmE-like"/>
    <property type="match status" value="1"/>
</dbReference>
<keyword evidence="5 12" id="KW-0963">Cytoplasm</keyword>
<dbReference type="Gene3D" id="3.40.1280.10">
    <property type="match status" value="1"/>
</dbReference>
<evidence type="ECO:0000256" key="10">
    <source>
        <dbReference type="ARBA" id="ARBA00025699"/>
    </source>
</evidence>
<dbReference type="Pfam" id="PF04452">
    <property type="entry name" value="Methyltrans_RNA"/>
    <property type="match status" value="1"/>
</dbReference>
<dbReference type="InterPro" id="IPR046887">
    <property type="entry name" value="RsmE_PUA-like"/>
</dbReference>
<dbReference type="Proteomes" id="UP000035199">
    <property type="component" value="Chromosome"/>
</dbReference>
<evidence type="ECO:0000256" key="4">
    <source>
        <dbReference type="ARBA" id="ARBA00013673"/>
    </source>
</evidence>
<feature type="domain" description="Ribosomal RNA small subunit methyltransferase E methyltransferase" evidence="13">
    <location>
        <begin position="87"/>
        <end position="247"/>
    </location>
</feature>
<dbReference type="AlphaFoldDB" id="A0A0G3H6A6"/>
<keyword evidence="9 12" id="KW-0949">S-adenosyl-L-methionine</keyword>
<reference evidence="15 16" key="1">
    <citation type="journal article" date="2015" name="Genome Announc.">
        <title>Complete Genome Sequence of the Type Strain Corynebacterium mustelae DSM 45274, Isolated from Various Tissues of a Male Ferret with Lethal Sepsis.</title>
        <authorList>
            <person name="Ruckert C."/>
            <person name="Eimer J."/>
            <person name="Winkler A."/>
            <person name="Tauch A."/>
        </authorList>
    </citation>
    <scope>NUCLEOTIDE SEQUENCE [LARGE SCALE GENOMIC DNA]</scope>
    <source>
        <strain evidence="15 16">DSM 45274</strain>
    </source>
</reference>
<dbReference type="RefSeq" id="WP_047262622.1">
    <property type="nucleotide sequence ID" value="NZ_CP011542.1"/>
</dbReference>
<comment type="subcellular location">
    <subcellularLocation>
        <location evidence="1 12">Cytoplasm</location>
    </subcellularLocation>
</comment>
<dbReference type="Pfam" id="PF20260">
    <property type="entry name" value="PUA_4"/>
    <property type="match status" value="1"/>
</dbReference>
<evidence type="ECO:0000256" key="8">
    <source>
        <dbReference type="ARBA" id="ARBA00022679"/>
    </source>
</evidence>
<evidence type="ECO:0000256" key="6">
    <source>
        <dbReference type="ARBA" id="ARBA00022552"/>
    </source>
</evidence>
<dbReference type="Gene3D" id="2.40.240.20">
    <property type="entry name" value="Hypothetical PUA domain-like, domain 1"/>
    <property type="match status" value="1"/>
</dbReference>
<accession>A0A0G3H6A6</accession>
<dbReference type="GO" id="GO:0005737">
    <property type="term" value="C:cytoplasm"/>
    <property type="evidence" value="ECO:0007669"/>
    <property type="project" value="UniProtKB-SubCell"/>
</dbReference>
<evidence type="ECO:0000256" key="1">
    <source>
        <dbReference type="ARBA" id="ARBA00004496"/>
    </source>
</evidence>
<evidence type="ECO:0000313" key="15">
    <source>
        <dbReference type="EMBL" id="AKK06632.1"/>
    </source>
</evidence>
<dbReference type="SUPFAM" id="SSF75217">
    <property type="entry name" value="alpha/beta knot"/>
    <property type="match status" value="1"/>
</dbReference>
<comment type="similarity">
    <text evidence="2 12">Belongs to the RNA methyltransferase RsmE family.</text>
</comment>
<dbReference type="GO" id="GO:0070475">
    <property type="term" value="P:rRNA base methylation"/>
    <property type="evidence" value="ECO:0007669"/>
    <property type="project" value="TreeGrafter"/>
</dbReference>
<dbReference type="NCBIfam" id="TIGR00046">
    <property type="entry name" value="RsmE family RNA methyltransferase"/>
    <property type="match status" value="1"/>
</dbReference>
<evidence type="ECO:0000259" key="14">
    <source>
        <dbReference type="Pfam" id="PF20260"/>
    </source>
</evidence>
<dbReference type="PIRSF" id="PIRSF015601">
    <property type="entry name" value="MTase_slr0722"/>
    <property type="match status" value="1"/>
</dbReference>
<comment type="catalytic activity">
    <reaction evidence="11 12">
        <text>uridine(1498) in 16S rRNA + S-adenosyl-L-methionine = N(3)-methyluridine(1498) in 16S rRNA + S-adenosyl-L-homocysteine + H(+)</text>
        <dbReference type="Rhea" id="RHEA:42920"/>
        <dbReference type="Rhea" id="RHEA-COMP:10283"/>
        <dbReference type="Rhea" id="RHEA-COMP:10284"/>
        <dbReference type="ChEBI" id="CHEBI:15378"/>
        <dbReference type="ChEBI" id="CHEBI:57856"/>
        <dbReference type="ChEBI" id="CHEBI:59789"/>
        <dbReference type="ChEBI" id="CHEBI:65315"/>
        <dbReference type="ChEBI" id="CHEBI:74502"/>
        <dbReference type="EC" id="2.1.1.193"/>
    </reaction>
</comment>
<dbReference type="InterPro" id="IPR029026">
    <property type="entry name" value="tRNA_m1G_MTases_N"/>
</dbReference>